<reference evidence="3" key="1">
    <citation type="journal article" date="2014" name="Int. J. Syst. Evol. Microbiol.">
        <title>Complete genome sequence of Corynebacterium casei LMG S-19264T (=DSM 44701T), isolated from a smear-ripened cheese.</title>
        <authorList>
            <consortium name="US DOE Joint Genome Institute (JGI-PGF)"/>
            <person name="Walter F."/>
            <person name="Albersmeier A."/>
            <person name="Kalinowski J."/>
            <person name="Ruckert C."/>
        </authorList>
    </citation>
    <scope>NUCLEOTIDE SEQUENCE</scope>
    <source>
        <strain evidence="3">CGMCC 1.12924</strain>
    </source>
</reference>
<feature type="transmembrane region" description="Helical" evidence="1">
    <location>
        <begin position="56"/>
        <end position="78"/>
    </location>
</feature>
<dbReference type="InterPro" id="IPR011933">
    <property type="entry name" value="Double_TM_dom"/>
</dbReference>
<name>A0A8J2VAN9_9FLAO</name>
<dbReference type="Proteomes" id="UP000652231">
    <property type="component" value="Unassembled WGS sequence"/>
</dbReference>
<gene>
    <name evidence="3" type="ORF">GCM10011312_21890</name>
</gene>
<comment type="caution">
    <text evidence="3">The sequence shown here is derived from an EMBL/GenBank/DDBJ whole genome shotgun (WGS) entry which is preliminary data.</text>
</comment>
<dbReference type="PANTHER" id="PTHR37464:SF1">
    <property type="entry name" value="BLL2463 PROTEIN"/>
    <property type="match status" value="1"/>
</dbReference>
<dbReference type="RefSeq" id="WP_188442466.1">
    <property type="nucleotide sequence ID" value="NZ_BMGK01000009.1"/>
</dbReference>
<dbReference type="Pfam" id="PF07584">
    <property type="entry name" value="BatA"/>
    <property type="match status" value="1"/>
</dbReference>
<dbReference type="EMBL" id="BMGK01000009">
    <property type="protein sequence ID" value="GGD97923.1"/>
    <property type="molecule type" value="Genomic_DNA"/>
</dbReference>
<feature type="domain" description="Aerotolerance regulator N-terminal" evidence="2">
    <location>
        <begin position="1"/>
        <end position="76"/>
    </location>
</feature>
<dbReference type="AlphaFoldDB" id="A0A8J2VAN9"/>
<keyword evidence="1" id="KW-0812">Transmembrane</keyword>
<keyword evidence="1" id="KW-1133">Transmembrane helix</keyword>
<feature type="transmembrane region" description="Helical" evidence="1">
    <location>
        <begin position="617"/>
        <end position="639"/>
    </location>
</feature>
<dbReference type="NCBIfam" id="TIGR02226">
    <property type="entry name" value="two_anch"/>
    <property type="match status" value="1"/>
</dbReference>
<evidence type="ECO:0000256" key="1">
    <source>
        <dbReference type="SAM" id="Phobius"/>
    </source>
</evidence>
<protein>
    <submittedName>
        <fullName evidence="3">Membrane protein</fullName>
    </submittedName>
</protein>
<evidence type="ECO:0000313" key="4">
    <source>
        <dbReference type="Proteomes" id="UP000652231"/>
    </source>
</evidence>
<feature type="transmembrane region" description="Helical" evidence="1">
    <location>
        <begin position="6"/>
        <end position="24"/>
    </location>
</feature>
<keyword evidence="4" id="KW-1185">Reference proteome</keyword>
<dbReference type="SUPFAM" id="SSF52317">
    <property type="entry name" value="Class I glutamine amidotransferase-like"/>
    <property type="match status" value="1"/>
</dbReference>
<dbReference type="PANTHER" id="PTHR37464">
    <property type="entry name" value="BLL2463 PROTEIN"/>
    <property type="match status" value="1"/>
</dbReference>
<evidence type="ECO:0000313" key="3">
    <source>
        <dbReference type="EMBL" id="GGD97923.1"/>
    </source>
</evidence>
<dbReference type="InterPro" id="IPR029062">
    <property type="entry name" value="Class_I_gatase-like"/>
</dbReference>
<keyword evidence="1" id="KW-0472">Membrane</keyword>
<sequence>MQFKNPELLYALLLLVIPIIVHLFQLRKFRKTPFTNLKFLKAVSIQTRKSSKIKKWLVLFSRLLALACIILAFAQPYFTTKENFKSETETVLYIDNSLSLQAKGSQGELLKMVAQQLYKNQNLPDEISWFSNNNSSIKSKSEELKSTILEIDYSPNTLSYSEALLKAQSLFSNNQNSQKNLIWISDFQGQQNFPENNPENINITTVQLTPSNTNNLSVDSVYVSAINSTTLELTVSLSNFGEPVENVPIALFENEELIARTSVELKKNQSETATFEIEDINFNGRIDITDQSVLFDNQLFFNINKKNNIKVLSINQENDAFLNKIYTSDEFDFQSQNINSLDFNAIQEQNTIILNGLSELNPPLQNALLSFSENGGTLVIIPALEIDKSSYNQFLNSLNIGAINTDITNKKQITTIHFSHPIYQNVFENSVTNFQYPQVENSISILQRHTPVLTFEDNNDFLMQKVNTFLFTASLQSENSNFTNSPLVVPTFYRIAKQSLPLPNLYYSIGKFNEFAVAASLPQDHILNIKNKTTNFIPLQQNTSNKVLITTTDQPEIAGIYGVFDKDSLLQNVSYNYSREESKLNYMNAENWTNTATSNSIEAAFEKLAASDNISEYWKWFVIFALFFFIVELILLKVLK</sequence>
<dbReference type="InterPro" id="IPR024163">
    <property type="entry name" value="Aerotolerance_reg_N"/>
</dbReference>
<reference evidence="3" key="2">
    <citation type="submission" date="2020-09" db="EMBL/GenBank/DDBJ databases">
        <authorList>
            <person name="Sun Q."/>
            <person name="Zhou Y."/>
        </authorList>
    </citation>
    <scope>NUCLEOTIDE SEQUENCE</scope>
    <source>
        <strain evidence="3">CGMCC 1.12924</strain>
    </source>
</reference>
<accession>A0A8J2VAN9</accession>
<organism evidence="3 4">
    <name type="scientific">Planktosalinus lacus</name>
    <dbReference type="NCBI Taxonomy" id="1526573"/>
    <lineage>
        <taxon>Bacteria</taxon>
        <taxon>Pseudomonadati</taxon>
        <taxon>Bacteroidota</taxon>
        <taxon>Flavobacteriia</taxon>
        <taxon>Flavobacteriales</taxon>
        <taxon>Flavobacteriaceae</taxon>
        <taxon>Planktosalinus</taxon>
    </lineage>
</organism>
<proteinExistence type="predicted"/>
<evidence type="ECO:0000259" key="2">
    <source>
        <dbReference type="Pfam" id="PF07584"/>
    </source>
</evidence>